<evidence type="ECO:0000313" key="3">
    <source>
        <dbReference type="Proteomes" id="UP000321617"/>
    </source>
</evidence>
<name>A0A562UYP3_9ACTN</name>
<feature type="compositionally biased region" description="Polar residues" evidence="1">
    <location>
        <begin position="351"/>
        <end position="379"/>
    </location>
</feature>
<evidence type="ECO:0000313" key="2">
    <source>
        <dbReference type="EMBL" id="TWJ10678.1"/>
    </source>
</evidence>
<evidence type="ECO:0008006" key="4">
    <source>
        <dbReference type="Google" id="ProtNLM"/>
    </source>
</evidence>
<comment type="caution">
    <text evidence="2">The sequence shown here is derived from an EMBL/GenBank/DDBJ whole genome shotgun (WGS) entry which is preliminary data.</text>
</comment>
<keyword evidence="3" id="KW-1185">Reference proteome</keyword>
<dbReference type="OrthoDB" id="9827483at2"/>
<dbReference type="EMBL" id="VLLL01000007">
    <property type="protein sequence ID" value="TWJ10678.1"/>
    <property type="molecule type" value="Genomic_DNA"/>
</dbReference>
<proteinExistence type="predicted"/>
<organism evidence="2 3">
    <name type="scientific">Stackebrandtia albiflava</name>
    <dbReference type="NCBI Taxonomy" id="406432"/>
    <lineage>
        <taxon>Bacteria</taxon>
        <taxon>Bacillati</taxon>
        <taxon>Actinomycetota</taxon>
        <taxon>Actinomycetes</taxon>
        <taxon>Glycomycetales</taxon>
        <taxon>Glycomycetaceae</taxon>
        <taxon>Stackebrandtia</taxon>
    </lineage>
</organism>
<protein>
    <recommendedName>
        <fullName evidence="4">PPE family protein</fullName>
    </recommendedName>
</protein>
<evidence type="ECO:0000256" key="1">
    <source>
        <dbReference type="SAM" id="MobiDB-lite"/>
    </source>
</evidence>
<reference evidence="2 3" key="1">
    <citation type="journal article" date="2013" name="Stand. Genomic Sci.">
        <title>Genomic Encyclopedia of Type Strains, Phase I: The one thousand microbial genomes (KMG-I) project.</title>
        <authorList>
            <person name="Kyrpides N.C."/>
            <person name="Woyke T."/>
            <person name="Eisen J.A."/>
            <person name="Garrity G."/>
            <person name="Lilburn T.G."/>
            <person name="Beck B.J."/>
            <person name="Whitman W.B."/>
            <person name="Hugenholtz P."/>
            <person name="Klenk H.P."/>
        </authorList>
    </citation>
    <scope>NUCLEOTIDE SEQUENCE [LARGE SCALE GENOMIC DNA]</scope>
    <source>
        <strain evidence="2 3">DSM 45044</strain>
    </source>
</reference>
<feature type="compositionally biased region" description="Pro residues" evidence="1">
    <location>
        <begin position="249"/>
        <end position="260"/>
    </location>
</feature>
<feature type="compositionally biased region" description="Basic and acidic residues" evidence="1">
    <location>
        <begin position="424"/>
        <end position="435"/>
    </location>
</feature>
<accession>A0A562UYP3</accession>
<dbReference type="AlphaFoldDB" id="A0A562UYP3"/>
<feature type="region of interest" description="Disordered" evidence="1">
    <location>
        <begin position="168"/>
        <end position="443"/>
    </location>
</feature>
<dbReference type="Proteomes" id="UP000321617">
    <property type="component" value="Unassembled WGS sequence"/>
</dbReference>
<sequence>MGEYDGYTIDEIMDMIKNDSIPDMENQAQGWANAAAVFQTEYDAIDANYQTIKGMWTSESSQPYRSTIERTLMVIREAKVHAERKAAAWANVAGNTQRAYDAVKTKYDEWQEAKQFGQAMVVSPAGFAETLANELLIGAPTEFDENAARQPFDRAVREIMNSAALYAEEQSRDITRPVPEYKPVEPPPSWDDPGYEGPTPLDYGSFASQAPALVATGPSLQGGGPAPVTPGLPIHTGPTTPVAQTPFAPTGPPGLPPGGMPPLAKSPTPPALKPPSPTSGPNSVKPNGPHAPRTPGLPQQRTPVSPRTGTPPPRTGPTGRTSPNATPRTGATGRNGPVKSQMAPVDRRNSVRSANQVIGQRPTGKQSAPQAKPTGTPTRRVQPPVIGTRGGKSGRNEDPAKTRRTRADRTGQGYTRSVLGSKARRNEKDGEEKFSRTPVVPPPIETVGLVIGARSLAAAESDRERRLEQRRARRKKLRMGGDEVNRAVIGNGISHRAQLPDAEPTKLAPVKAEDAYWQTETQVVSGVLGARRPRPEVVHDPGPGTVTGSPGVEEPTETPHTAGPVAFKNRTSAPDHGW</sequence>
<feature type="compositionally biased region" description="Low complexity" evidence="1">
    <location>
        <begin position="541"/>
        <end position="552"/>
    </location>
</feature>
<gene>
    <name evidence="2" type="ORF">LX16_4098</name>
</gene>
<dbReference type="RefSeq" id="WP_147141509.1">
    <property type="nucleotide sequence ID" value="NZ_BAABIJ010000003.1"/>
</dbReference>
<feature type="compositionally biased region" description="Basic and acidic residues" evidence="1">
    <location>
        <begin position="394"/>
        <end position="409"/>
    </location>
</feature>
<feature type="compositionally biased region" description="Pro residues" evidence="1">
    <location>
        <begin position="267"/>
        <end position="278"/>
    </location>
</feature>
<feature type="region of interest" description="Disordered" evidence="1">
    <location>
        <begin position="530"/>
        <end position="578"/>
    </location>
</feature>